<feature type="region of interest" description="Disordered" evidence="1">
    <location>
        <begin position="170"/>
        <end position="192"/>
    </location>
</feature>
<evidence type="ECO:0000256" key="1">
    <source>
        <dbReference type="SAM" id="MobiDB-lite"/>
    </source>
</evidence>
<organism evidence="2">
    <name type="scientific">Haemonchus placei</name>
    <name type="common">Barber's pole worm</name>
    <dbReference type="NCBI Taxonomy" id="6290"/>
    <lineage>
        <taxon>Eukaryota</taxon>
        <taxon>Metazoa</taxon>
        <taxon>Ecdysozoa</taxon>
        <taxon>Nematoda</taxon>
        <taxon>Chromadorea</taxon>
        <taxon>Rhabditida</taxon>
        <taxon>Rhabditina</taxon>
        <taxon>Rhabditomorpha</taxon>
        <taxon>Strongyloidea</taxon>
        <taxon>Trichostrongylidae</taxon>
        <taxon>Haemonchus</taxon>
    </lineage>
</organism>
<dbReference type="AlphaFoldDB" id="A0A158QP24"/>
<name>A0A158QP24_HAEPC</name>
<evidence type="ECO:0000313" key="2">
    <source>
        <dbReference type="WBParaSite" id="HPLM_0001172501-mRNA-1"/>
    </source>
</evidence>
<reference evidence="2" key="1">
    <citation type="submission" date="2016-04" db="UniProtKB">
        <authorList>
            <consortium name="WormBaseParasite"/>
        </authorList>
    </citation>
    <scope>IDENTIFICATION</scope>
</reference>
<proteinExistence type="predicted"/>
<feature type="region of interest" description="Disordered" evidence="1">
    <location>
        <begin position="76"/>
        <end position="142"/>
    </location>
</feature>
<protein>
    <submittedName>
        <fullName evidence="2">SYBU</fullName>
    </submittedName>
</protein>
<sequence>LRWGYAKEKEIETLEARVTPYQQSSTKRDIKKIAICRPPLWCERRVHGHALRRRAATPTKKGTQARCERVSRRSLLSPFERPTNSEDSYHGHANYGSVPVSRGFSSMKRERVQTPEPTVCSPSLMSGDNINESPDEDHTKVGVPSLVSYSPSTETYNSSVPCSLIVSGRRSNSDTDGGSVEVHFGGGGVEVK</sequence>
<accession>A0A158QP24</accession>
<dbReference type="WBParaSite" id="HPLM_0001172501-mRNA-1">
    <property type="protein sequence ID" value="HPLM_0001172501-mRNA-1"/>
    <property type="gene ID" value="HPLM_0001172501"/>
</dbReference>
<feature type="compositionally biased region" description="Polar residues" evidence="1">
    <location>
        <begin position="120"/>
        <end position="132"/>
    </location>
</feature>